<organism evidence="5 6">
    <name type="scientific">Saccharibacillus brassicae</name>
    <dbReference type="NCBI Taxonomy" id="2583377"/>
    <lineage>
        <taxon>Bacteria</taxon>
        <taxon>Bacillati</taxon>
        <taxon>Bacillota</taxon>
        <taxon>Bacilli</taxon>
        <taxon>Bacillales</taxon>
        <taxon>Paenibacillaceae</taxon>
        <taxon>Saccharibacillus</taxon>
    </lineage>
</organism>
<dbReference type="Pfam" id="PF07833">
    <property type="entry name" value="Cu_amine_oxidN1"/>
    <property type="match status" value="1"/>
</dbReference>
<dbReference type="SUPFAM" id="SSF55383">
    <property type="entry name" value="Copper amine oxidase, domain N"/>
    <property type="match status" value="1"/>
</dbReference>
<accession>A0A4Y6URD7</accession>
<dbReference type="Proteomes" id="UP000316968">
    <property type="component" value="Chromosome"/>
</dbReference>
<dbReference type="Gene3D" id="2.60.40.3500">
    <property type="match status" value="1"/>
</dbReference>
<dbReference type="InterPro" id="IPR021731">
    <property type="entry name" value="AMIN_dom"/>
</dbReference>
<dbReference type="SMART" id="SM00646">
    <property type="entry name" value="Ami_3"/>
    <property type="match status" value="1"/>
</dbReference>
<dbReference type="Gene3D" id="3.40.630.40">
    <property type="entry name" value="Zn-dependent exopeptidases"/>
    <property type="match status" value="1"/>
</dbReference>
<dbReference type="EMBL" id="CP041217">
    <property type="protein sequence ID" value="QDH20213.1"/>
    <property type="molecule type" value="Genomic_DNA"/>
</dbReference>
<dbReference type="Pfam" id="PF11741">
    <property type="entry name" value="AMIN"/>
    <property type="match status" value="1"/>
</dbReference>
<keyword evidence="3" id="KW-0732">Signal</keyword>
<sequence length="494" mass="51409">MKFGKHAWKKTAAAFLAVALLFALILPGTYPSAAAAGAGTSIVLDGRAIDGAQPLVVKGTTMVPIRVVSQQLGYDVNWNKAAGRITIGSAVSPLVLTLGSLTASSGGGDVALQQAPFVQADTTYVPLRFVGSQLGLGVKWEQASQTVYLETQLERPSTPPVPAAPPTSPAVPSAPPFVPAVPAQPAVDPAPASLASIDGISFSDNRLTISAASAVTPTSTVLSGPDRIVVDLPGSYFGSGLLQNGPLKLGQVATLPIGNSSAVKQVRYSLYSDNPSTVRVVLDLNRAVGYNLYTQGSLVIVDLNDGGAAPPIGTNGKKVVVIDPGHGDQDSGGIGITGVKEKHMVLEVGLKVAALLKQDPRIDLIMTRSDDTFIPLDGRAKIANDAGADVFLSIHGNAASPSAVGTETFYADSARSKLLSDTIQRHVQAATGFRDRGSKQANYVVIRKTNMPAALLEIGFLTNSEEEKLMVQEDFQQKVAEAIVAGLKEYLGLN</sequence>
<dbReference type="CDD" id="cd02696">
    <property type="entry name" value="MurNAc-LAA"/>
    <property type="match status" value="1"/>
</dbReference>
<feature type="domain" description="MurNAc-LAA" evidence="4">
    <location>
        <begin position="380"/>
        <end position="488"/>
    </location>
</feature>
<dbReference type="PANTHER" id="PTHR30404:SF0">
    <property type="entry name" value="N-ACETYLMURAMOYL-L-ALANINE AMIDASE AMIC"/>
    <property type="match status" value="1"/>
</dbReference>
<gene>
    <name evidence="5" type="ORF">FFV09_04675</name>
</gene>
<dbReference type="KEGG" id="saca:FFV09_04675"/>
<feature type="region of interest" description="Disordered" evidence="2">
    <location>
        <begin position="153"/>
        <end position="176"/>
    </location>
</feature>
<evidence type="ECO:0000259" key="4">
    <source>
        <dbReference type="SMART" id="SM00646"/>
    </source>
</evidence>
<feature type="compositionally biased region" description="Pro residues" evidence="2">
    <location>
        <begin position="157"/>
        <end position="176"/>
    </location>
</feature>
<dbReference type="GO" id="GO:0008745">
    <property type="term" value="F:N-acetylmuramoyl-L-alanine amidase activity"/>
    <property type="evidence" value="ECO:0007669"/>
    <property type="project" value="InterPro"/>
</dbReference>
<reference evidence="5 6" key="1">
    <citation type="submission" date="2019-06" db="EMBL/GenBank/DDBJ databases">
        <title>Saccharibacillus brassicae sp. nov., an endophytic bacterium isolated from Chinese cabbage seeds (Brassica pekinensis).</title>
        <authorList>
            <person name="Jiang L."/>
            <person name="Lee J."/>
            <person name="Kim S.W."/>
        </authorList>
    </citation>
    <scope>NUCLEOTIDE SEQUENCE [LARGE SCALE GENOMIC DNA]</scope>
    <source>
        <strain evidence="6">KCTC 43072 / ATSA2</strain>
    </source>
</reference>
<dbReference type="Pfam" id="PF01520">
    <property type="entry name" value="Amidase_3"/>
    <property type="match status" value="1"/>
</dbReference>
<dbReference type="InterPro" id="IPR002508">
    <property type="entry name" value="MurNAc-LAA_cat"/>
</dbReference>
<dbReference type="OrthoDB" id="9806267at2"/>
<protein>
    <submittedName>
        <fullName evidence="5">AMIN domain-containing protein</fullName>
    </submittedName>
</protein>
<proteinExistence type="predicted"/>
<dbReference type="PANTHER" id="PTHR30404">
    <property type="entry name" value="N-ACETYLMURAMOYL-L-ALANINE AMIDASE"/>
    <property type="match status" value="1"/>
</dbReference>
<evidence type="ECO:0000313" key="5">
    <source>
        <dbReference type="EMBL" id="QDH20213.1"/>
    </source>
</evidence>
<evidence type="ECO:0000313" key="6">
    <source>
        <dbReference type="Proteomes" id="UP000316968"/>
    </source>
</evidence>
<name>A0A4Y6URD7_SACBS</name>
<keyword evidence="1" id="KW-0378">Hydrolase</keyword>
<dbReference type="GO" id="GO:0030288">
    <property type="term" value="C:outer membrane-bounded periplasmic space"/>
    <property type="evidence" value="ECO:0007669"/>
    <property type="project" value="TreeGrafter"/>
</dbReference>
<evidence type="ECO:0000256" key="1">
    <source>
        <dbReference type="ARBA" id="ARBA00022801"/>
    </source>
</evidence>
<feature type="signal peptide" evidence="3">
    <location>
        <begin position="1"/>
        <end position="35"/>
    </location>
</feature>
<dbReference type="AlphaFoldDB" id="A0A4Y6URD7"/>
<evidence type="ECO:0000256" key="2">
    <source>
        <dbReference type="SAM" id="MobiDB-lite"/>
    </source>
</evidence>
<feature type="chain" id="PRO_5021303751" evidence="3">
    <location>
        <begin position="36"/>
        <end position="494"/>
    </location>
</feature>
<dbReference type="SUPFAM" id="SSF53187">
    <property type="entry name" value="Zn-dependent exopeptidases"/>
    <property type="match status" value="1"/>
</dbReference>
<dbReference type="Gene3D" id="3.30.457.10">
    <property type="entry name" value="Copper amine oxidase-like, N-terminal domain"/>
    <property type="match status" value="1"/>
</dbReference>
<keyword evidence="6" id="KW-1185">Reference proteome</keyword>
<dbReference type="GO" id="GO:0009253">
    <property type="term" value="P:peptidoglycan catabolic process"/>
    <property type="evidence" value="ECO:0007669"/>
    <property type="project" value="InterPro"/>
</dbReference>
<dbReference type="InterPro" id="IPR036582">
    <property type="entry name" value="Mao_N_sf"/>
</dbReference>
<dbReference type="InterPro" id="IPR012854">
    <property type="entry name" value="Cu_amine_oxidase-like_N"/>
</dbReference>
<dbReference type="InterPro" id="IPR050695">
    <property type="entry name" value="N-acetylmuramoyl_amidase_3"/>
</dbReference>
<evidence type="ECO:0000256" key="3">
    <source>
        <dbReference type="SAM" id="SignalP"/>
    </source>
</evidence>
<dbReference type="RefSeq" id="WP_141446599.1">
    <property type="nucleotide sequence ID" value="NZ_CP041217.1"/>
</dbReference>